<sequence length="393" mass="42333">MATSSSPWETLTAEEVLRRLAALTTSASLDFEVGRCFSRDAVFSTGSAAIDQLLPDGGVACGTVLEIFGPPAAGKSQLVQRMVSAFAVRGSVEWTVVTRTAVVEENIDHQLPQEKEEMVLVKAGASASAPHDWSVYFLFSDSSAVSPRRLRELLKTSLASALANSVQCSNDADTLLLMMLKKVKLVPFASPNDLLVFFRFLSRVEYVASRHHANRRRVLIVVDNVARLWDHPTCGTTNHARHWMAAALVREVRNAILNGNGWRNAASSNVGGYEHHYCSYDAGVSGKDTFVTCCRGGSVAVVFVNGCTSVYHQHSVAATALSPKPLGVPVWWAAVADVRLYVEPLSNADVFMLYGKSNDGVCGAQQSGRAARATMRVRLVKGGCTVGAETTAV</sequence>
<comment type="caution">
    <text evidence="3">The sequence shown here is derived from an EMBL/GenBank/DDBJ whole genome shotgun (WGS) entry which is preliminary data.</text>
</comment>
<dbReference type="GO" id="GO:0005657">
    <property type="term" value="C:replication fork"/>
    <property type="evidence" value="ECO:0007669"/>
    <property type="project" value="TreeGrafter"/>
</dbReference>
<evidence type="ECO:0000313" key="4">
    <source>
        <dbReference type="Proteomes" id="UP000031737"/>
    </source>
</evidence>
<keyword evidence="2" id="KW-0539">Nucleus</keyword>
<evidence type="ECO:0000256" key="2">
    <source>
        <dbReference type="ARBA" id="ARBA00023242"/>
    </source>
</evidence>
<dbReference type="EMBL" id="AUPL01006010">
    <property type="protein sequence ID" value="ESL06318.1"/>
    <property type="molecule type" value="Genomic_DNA"/>
</dbReference>
<gene>
    <name evidence="3" type="ORF">TRSC58_06010</name>
</gene>
<dbReference type="GO" id="GO:0003697">
    <property type="term" value="F:single-stranded DNA binding"/>
    <property type="evidence" value="ECO:0007669"/>
    <property type="project" value="TreeGrafter"/>
</dbReference>
<protein>
    <submittedName>
        <fullName evidence="3">DNA repair protein</fullName>
    </submittedName>
</protein>
<accession>A0A061ITG6</accession>
<dbReference type="InterPro" id="IPR027417">
    <property type="entry name" value="P-loop_NTPase"/>
</dbReference>
<proteinExistence type="predicted"/>
<dbReference type="GO" id="GO:0005815">
    <property type="term" value="C:microtubule organizing center"/>
    <property type="evidence" value="ECO:0007669"/>
    <property type="project" value="TreeGrafter"/>
</dbReference>
<evidence type="ECO:0000313" key="3">
    <source>
        <dbReference type="EMBL" id="ESL06318.1"/>
    </source>
</evidence>
<dbReference type="AlphaFoldDB" id="A0A061ITG6"/>
<dbReference type="GO" id="GO:0000723">
    <property type="term" value="P:telomere maintenance"/>
    <property type="evidence" value="ECO:0007669"/>
    <property type="project" value="TreeGrafter"/>
</dbReference>
<dbReference type="GO" id="GO:0000724">
    <property type="term" value="P:double-strand break repair via homologous recombination"/>
    <property type="evidence" value="ECO:0007669"/>
    <property type="project" value="TreeGrafter"/>
</dbReference>
<dbReference type="VEuPathDB" id="TriTrypDB:TRSC58_06010"/>
<reference evidence="3 4" key="1">
    <citation type="submission" date="2013-07" db="EMBL/GenBank/DDBJ databases">
        <authorList>
            <person name="Stoco P.H."/>
            <person name="Wagner G."/>
            <person name="Gerber A."/>
            <person name="Zaha A."/>
            <person name="Thompson C."/>
            <person name="Bartholomeu D.C."/>
            <person name="Luckemeyer D.D."/>
            <person name="Bahia D."/>
            <person name="Loreto E."/>
            <person name="Prestes E.B."/>
            <person name="Lima F.M."/>
            <person name="Rodrigues-Luiz G."/>
            <person name="Vallejo G.A."/>
            <person name="Filho J.F."/>
            <person name="Monteiro K.M."/>
            <person name="Tyler K.M."/>
            <person name="de Almeida L.G."/>
            <person name="Ortiz M.F."/>
            <person name="Siervo M.A."/>
            <person name="de Moraes M.H."/>
            <person name="Cunha O.L."/>
            <person name="Mendonca-Neto R."/>
            <person name="Silva R."/>
            <person name="Teixeira S.M."/>
            <person name="Murta S.M."/>
            <person name="Sincero T.C."/>
            <person name="Mendes T.A."/>
            <person name="Urmenyi T.P."/>
            <person name="Silva V.G."/>
            <person name="da Rocha W.D."/>
            <person name="Andersson B."/>
            <person name="Romanha A.J."/>
            <person name="Steindel M."/>
            <person name="de Vasconcelos A.T."/>
            <person name="Grisard E.C."/>
        </authorList>
    </citation>
    <scope>NUCLEOTIDE SEQUENCE [LARGE SCALE GENOMIC DNA]</scope>
    <source>
        <strain evidence="3 4">SC58</strain>
    </source>
</reference>
<evidence type="ECO:0000256" key="1">
    <source>
        <dbReference type="ARBA" id="ARBA00004123"/>
    </source>
</evidence>
<dbReference type="PANTHER" id="PTHR46457">
    <property type="entry name" value="DNA REPAIR PROTEIN RAD51 HOMOLOG 4"/>
    <property type="match status" value="1"/>
</dbReference>
<comment type="subcellular location">
    <subcellularLocation>
        <location evidence="1">Nucleus</location>
    </subcellularLocation>
</comment>
<dbReference type="GO" id="GO:0008094">
    <property type="term" value="F:ATP-dependent activity, acting on DNA"/>
    <property type="evidence" value="ECO:0007669"/>
    <property type="project" value="TreeGrafter"/>
</dbReference>
<dbReference type="GO" id="GO:0042148">
    <property type="term" value="P:DNA strand invasion"/>
    <property type="evidence" value="ECO:0007669"/>
    <property type="project" value="TreeGrafter"/>
</dbReference>
<keyword evidence="4" id="KW-1185">Reference proteome</keyword>
<dbReference type="Gene3D" id="3.40.50.300">
    <property type="entry name" value="P-loop containing nucleotide triphosphate hydrolases"/>
    <property type="match status" value="1"/>
</dbReference>
<name>A0A061ITG6_TRYRA</name>
<dbReference type="GO" id="GO:0000400">
    <property type="term" value="F:four-way junction DNA binding"/>
    <property type="evidence" value="ECO:0007669"/>
    <property type="project" value="TreeGrafter"/>
</dbReference>
<dbReference type="InterPro" id="IPR051988">
    <property type="entry name" value="HRR_RAD51_Paralog"/>
</dbReference>
<dbReference type="GO" id="GO:0033063">
    <property type="term" value="C:Rad51B-Rad51C-Rad51D-XRCC2 complex"/>
    <property type="evidence" value="ECO:0007669"/>
    <property type="project" value="TreeGrafter"/>
</dbReference>
<dbReference type="Proteomes" id="UP000031737">
    <property type="component" value="Unassembled WGS sequence"/>
</dbReference>
<organism evidence="3 4">
    <name type="scientific">Trypanosoma rangeli SC58</name>
    <dbReference type="NCBI Taxonomy" id="429131"/>
    <lineage>
        <taxon>Eukaryota</taxon>
        <taxon>Discoba</taxon>
        <taxon>Euglenozoa</taxon>
        <taxon>Kinetoplastea</taxon>
        <taxon>Metakinetoplastina</taxon>
        <taxon>Trypanosomatida</taxon>
        <taxon>Trypanosomatidae</taxon>
        <taxon>Trypanosoma</taxon>
        <taxon>Herpetosoma</taxon>
    </lineage>
</organism>
<dbReference type="SUPFAM" id="SSF52540">
    <property type="entry name" value="P-loop containing nucleoside triphosphate hydrolases"/>
    <property type="match status" value="1"/>
</dbReference>
<dbReference type="GO" id="GO:0007131">
    <property type="term" value="P:reciprocal meiotic recombination"/>
    <property type="evidence" value="ECO:0007669"/>
    <property type="project" value="TreeGrafter"/>
</dbReference>
<dbReference type="OrthoDB" id="336321at2759"/>
<dbReference type="PANTHER" id="PTHR46457:SF1">
    <property type="entry name" value="DNA REPAIR PROTEIN RAD51 HOMOLOG 4"/>
    <property type="match status" value="1"/>
</dbReference>